<protein>
    <submittedName>
        <fullName evidence="1">Uncharacterized protein</fullName>
    </submittedName>
</protein>
<evidence type="ECO:0000313" key="2">
    <source>
        <dbReference type="Proteomes" id="UP001190700"/>
    </source>
</evidence>
<proteinExistence type="predicted"/>
<comment type="caution">
    <text evidence="1">The sequence shown here is derived from an EMBL/GenBank/DDBJ whole genome shotgun (WGS) entry which is preliminary data.</text>
</comment>
<dbReference type="EMBL" id="LGRX02019131">
    <property type="protein sequence ID" value="KAK3258947.1"/>
    <property type="molecule type" value="Genomic_DNA"/>
</dbReference>
<reference evidence="1 2" key="1">
    <citation type="journal article" date="2015" name="Genome Biol. Evol.">
        <title>Comparative Genomics of a Bacterivorous Green Alga Reveals Evolutionary Causalities and Consequences of Phago-Mixotrophic Mode of Nutrition.</title>
        <authorList>
            <person name="Burns J.A."/>
            <person name="Paasch A."/>
            <person name="Narechania A."/>
            <person name="Kim E."/>
        </authorList>
    </citation>
    <scope>NUCLEOTIDE SEQUENCE [LARGE SCALE GENOMIC DNA]</scope>
    <source>
        <strain evidence="1 2">PLY_AMNH</strain>
    </source>
</reference>
<keyword evidence="2" id="KW-1185">Reference proteome</keyword>
<accession>A0AAE0KSB7</accession>
<gene>
    <name evidence="1" type="ORF">CYMTET_32032</name>
</gene>
<dbReference type="Proteomes" id="UP001190700">
    <property type="component" value="Unassembled WGS sequence"/>
</dbReference>
<name>A0AAE0KSB7_9CHLO</name>
<evidence type="ECO:0000313" key="1">
    <source>
        <dbReference type="EMBL" id="KAK3258947.1"/>
    </source>
</evidence>
<dbReference type="AlphaFoldDB" id="A0AAE0KSB7"/>
<sequence length="106" mass="11051">MAANATLAYGISEAERPSYAGAAGGVKATPGLIFDIPHPNQLIMLRRGAPGIAVLLDDILPVTDTKTTRGKESGMLLEWVQFVGSEADLEKKVAQSSRAAAVTLTA</sequence>
<organism evidence="1 2">
    <name type="scientific">Cymbomonas tetramitiformis</name>
    <dbReference type="NCBI Taxonomy" id="36881"/>
    <lineage>
        <taxon>Eukaryota</taxon>
        <taxon>Viridiplantae</taxon>
        <taxon>Chlorophyta</taxon>
        <taxon>Pyramimonadophyceae</taxon>
        <taxon>Pyramimonadales</taxon>
        <taxon>Pyramimonadaceae</taxon>
        <taxon>Cymbomonas</taxon>
    </lineage>
</organism>